<keyword evidence="2" id="KW-0697">Rotamase</keyword>
<gene>
    <name evidence="5" type="ORF">CLV90_1650</name>
</gene>
<comment type="caution">
    <text evidence="5">The sequence shown here is derived from an EMBL/GenBank/DDBJ whole genome shotgun (WGS) entry which is preliminary data.</text>
</comment>
<dbReference type="Pfam" id="PF00639">
    <property type="entry name" value="Rotamase"/>
    <property type="match status" value="2"/>
</dbReference>
<dbReference type="OrthoDB" id="14196at2"/>
<name>A0A4V3ERW5_9FLAO</name>
<dbReference type="AlphaFoldDB" id="A0A4V3ERW5"/>
<dbReference type="InterPro" id="IPR050280">
    <property type="entry name" value="OMP_Chaperone_SurA"/>
</dbReference>
<keyword evidence="6" id="KW-1185">Reference proteome</keyword>
<dbReference type="PROSITE" id="PS50198">
    <property type="entry name" value="PPIC_PPIASE_2"/>
    <property type="match status" value="2"/>
</dbReference>
<feature type="domain" description="PpiC" evidence="4">
    <location>
        <begin position="319"/>
        <end position="414"/>
    </location>
</feature>
<evidence type="ECO:0000313" key="6">
    <source>
        <dbReference type="Proteomes" id="UP000294749"/>
    </source>
</evidence>
<keyword evidence="2 5" id="KW-0413">Isomerase</keyword>
<dbReference type="SUPFAM" id="SSF109998">
    <property type="entry name" value="Triger factor/SurA peptide-binding domain-like"/>
    <property type="match status" value="1"/>
</dbReference>
<dbReference type="PANTHER" id="PTHR47637:SF1">
    <property type="entry name" value="CHAPERONE SURA"/>
    <property type="match status" value="1"/>
</dbReference>
<dbReference type="GO" id="GO:0003755">
    <property type="term" value="F:peptidyl-prolyl cis-trans isomerase activity"/>
    <property type="evidence" value="ECO:0007669"/>
    <property type="project" value="UniProtKB-KW"/>
</dbReference>
<organism evidence="5 6">
    <name type="scientific">Maribacter spongiicola</name>
    <dbReference type="NCBI Taxonomy" id="1206753"/>
    <lineage>
        <taxon>Bacteria</taxon>
        <taxon>Pseudomonadati</taxon>
        <taxon>Bacteroidota</taxon>
        <taxon>Flavobacteriia</taxon>
        <taxon>Flavobacteriales</taxon>
        <taxon>Flavobacteriaceae</taxon>
        <taxon>Maribacter</taxon>
    </lineage>
</organism>
<reference evidence="5 6" key="1">
    <citation type="submission" date="2019-03" db="EMBL/GenBank/DDBJ databases">
        <title>Genomic Encyclopedia of Archaeal and Bacterial Type Strains, Phase II (KMG-II): from individual species to whole genera.</title>
        <authorList>
            <person name="Goeker M."/>
        </authorList>
    </citation>
    <scope>NUCLEOTIDE SEQUENCE [LARGE SCALE GENOMIC DNA]</scope>
    <source>
        <strain evidence="5 6">DSM 25233</strain>
    </source>
</reference>
<accession>A0A4V3ERW5</accession>
<proteinExistence type="predicted"/>
<feature type="domain" description="PpiC" evidence="4">
    <location>
        <begin position="215"/>
        <end position="316"/>
    </location>
</feature>
<evidence type="ECO:0000259" key="4">
    <source>
        <dbReference type="PROSITE" id="PS50198"/>
    </source>
</evidence>
<evidence type="ECO:0000256" key="3">
    <source>
        <dbReference type="SAM" id="SignalP"/>
    </source>
</evidence>
<dbReference type="InterPro" id="IPR046357">
    <property type="entry name" value="PPIase_dom_sf"/>
</dbReference>
<feature type="chain" id="PRO_5020920276" evidence="3">
    <location>
        <begin position="33"/>
        <end position="493"/>
    </location>
</feature>
<evidence type="ECO:0000256" key="1">
    <source>
        <dbReference type="ARBA" id="ARBA00022729"/>
    </source>
</evidence>
<dbReference type="Gene3D" id="1.10.4030.10">
    <property type="entry name" value="Porin chaperone SurA, peptide-binding domain"/>
    <property type="match status" value="1"/>
</dbReference>
<dbReference type="InterPro" id="IPR000297">
    <property type="entry name" value="PPIase_PpiC"/>
</dbReference>
<feature type="signal peptide" evidence="3">
    <location>
        <begin position="1"/>
        <end position="32"/>
    </location>
</feature>
<dbReference type="RefSeq" id="WP_133686944.1">
    <property type="nucleotide sequence ID" value="NZ_SOAY01000010.1"/>
</dbReference>
<protein>
    <submittedName>
        <fullName evidence="5">Peptidyl-prolyl cis-trans isomerase SurA</fullName>
    </submittedName>
</protein>
<dbReference type="Gene3D" id="3.10.50.40">
    <property type="match status" value="2"/>
</dbReference>
<evidence type="ECO:0000313" key="5">
    <source>
        <dbReference type="EMBL" id="TDT47573.1"/>
    </source>
</evidence>
<dbReference type="InterPro" id="IPR027304">
    <property type="entry name" value="Trigger_fact/SurA_dom_sf"/>
</dbReference>
<keyword evidence="1 3" id="KW-0732">Signal</keyword>
<sequence length="493" mass="56455">MKQSRTMNLNFSKTKNSIYIGAVLLFSGIVTAQDSIPNVQEEQIETMEAIAEAAPVKRDSANNFKRIKLDGIAAVVGDYVILDSDIEKTLIDLKSQGASTEDITHCGLLGKLMEDRLYANQAVQDSILVSDDEVNATGDRQLQSLVQQIGSMDKVLKYYKKEDESSFREELYKINKLRMLSERMQQDIIKEIEITPEEVRQFFNRIPEDERPVFGAELEIAQITKEPEPSDEEKQKVIDKLNQIKADVDDNDASFSVKAILYSQDPGSKSKGGFYSITKETGFDKKFKDVAFSLREGEVSEPFETAFGYHIIYIEKIRGQELDLRHILVIPEISQNVMEEAKAELDSIRKKIIDGEFTFAEAALNFSDEKETKFDGGLLRNPVNFDSKFELTKMDPTLYNQVQNLKDNEITYPVLEEDPRGGAPKYKILKITNRYDEHVADFSKDYTKIQELALTEKKYNAIKKWMDKYIKDTYISVNEDNQDCEFANNWVKE</sequence>
<evidence type="ECO:0000256" key="2">
    <source>
        <dbReference type="PROSITE-ProRule" id="PRU00278"/>
    </source>
</evidence>
<dbReference type="EMBL" id="SOAY01000010">
    <property type="protein sequence ID" value="TDT47573.1"/>
    <property type="molecule type" value="Genomic_DNA"/>
</dbReference>
<dbReference type="Proteomes" id="UP000294749">
    <property type="component" value="Unassembled WGS sequence"/>
</dbReference>
<dbReference type="PANTHER" id="PTHR47637">
    <property type="entry name" value="CHAPERONE SURA"/>
    <property type="match status" value="1"/>
</dbReference>
<dbReference type="SUPFAM" id="SSF54534">
    <property type="entry name" value="FKBP-like"/>
    <property type="match status" value="2"/>
</dbReference>